<evidence type="ECO:0000313" key="2">
    <source>
        <dbReference type="EMBL" id="RUS25708.1"/>
    </source>
</evidence>
<evidence type="ECO:0000313" key="3">
    <source>
        <dbReference type="Proteomes" id="UP000274822"/>
    </source>
</evidence>
<accession>A0A433Q7C3</accession>
<name>A0A433Q7C3_9FUNG</name>
<organism evidence="2 3">
    <name type="scientific">Jimgerdemannia flammicorona</name>
    <dbReference type="NCBI Taxonomy" id="994334"/>
    <lineage>
        <taxon>Eukaryota</taxon>
        <taxon>Fungi</taxon>
        <taxon>Fungi incertae sedis</taxon>
        <taxon>Mucoromycota</taxon>
        <taxon>Mucoromycotina</taxon>
        <taxon>Endogonomycetes</taxon>
        <taxon>Endogonales</taxon>
        <taxon>Endogonaceae</taxon>
        <taxon>Jimgerdemannia</taxon>
    </lineage>
</organism>
<feature type="compositionally biased region" description="Basic and acidic residues" evidence="1">
    <location>
        <begin position="372"/>
        <end position="383"/>
    </location>
</feature>
<keyword evidence="3" id="KW-1185">Reference proteome</keyword>
<sequence>MAADSFSYDTFLNDLDNFSFNSDKNTTPDVLDLYTNPQATEPEERGEEGEDEQASVQDDRLSQFKRQIVHQHKSFSQAQLPTPAQSGEFYATSPDDVLMSPLTMPVSGGFEGLDEEDMILLTPLLSPAMTPSYPFSHLSIPGSAQLENFSPLTSPALHPTADTPTSTRTVFTKRSARNVDPRIKSPLAGSVSKRARNSANPVTALSSATVPPHSEQDCQQAALPTNKADAIAEGTSAHATVPPTPTLHQLNSVDRTSDLPSLRTSSSPLVRPVQPDPATVAMPPPPSPATALAPVTPASLMKLSPSSVAVTPVPHSAAAAAAATLPLLVSPALGPITPGNPILLPLLSSPMLGPSSMLAPAILGSPEGIRPTADRRLGGRREI</sequence>
<feature type="region of interest" description="Disordered" evidence="1">
    <location>
        <begin position="363"/>
        <end position="383"/>
    </location>
</feature>
<dbReference type="Proteomes" id="UP000274822">
    <property type="component" value="Unassembled WGS sequence"/>
</dbReference>
<proteinExistence type="predicted"/>
<feature type="compositionally biased region" description="Polar residues" evidence="1">
    <location>
        <begin position="19"/>
        <end position="28"/>
    </location>
</feature>
<gene>
    <name evidence="2" type="ORF">BC938DRAFT_471768</name>
</gene>
<dbReference type="EMBL" id="RBNJ01012262">
    <property type="protein sequence ID" value="RUS25708.1"/>
    <property type="molecule type" value="Genomic_DNA"/>
</dbReference>
<protein>
    <submittedName>
        <fullName evidence="2">Uncharacterized protein</fullName>
    </submittedName>
</protein>
<comment type="caution">
    <text evidence="2">The sequence shown here is derived from an EMBL/GenBank/DDBJ whole genome shotgun (WGS) entry which is preliminary data.</text>
</comment>
<feature type="compositionally biased region" description="Polar residues" evidence="1">
    <location>
        <begin position="246"/>
        <end position="268"/>
    </location>
</feature>
<dbReference type="AlphaFoldDB" id="A0A433Q7C3"/>
<evidence type="ECO:0000256" key="1">
    <source>
        <dbReference type="SAM" id="MobiDB-lite"/>
    </source>
</evidence>
<feature type="compositionally biased region" description="Polar residues" evidence="1">
    <location>
        <begin position="197"/>
        <end position="209"/>
    </location>
</feature>
<feature type="region of interest" description="Disordered" evidence="1">
    <location>
        <begin position="237"/>
        <end position="276"/>
    </location>
</feature>
<feature type="compositionally biased region" description="Acidic residues" evidence="1">
    <location>
        <begin position="44"/>
        <end position="53"/>
    </location>
</feature>
<feature type="region of interest" description="Disordered" evidence="1">
    <location>
        <begin position="174"/>
        <end position="212"/>
    </location>
</feature>
<feature type="region of interest" description="Disordered" evidence="1">
    <location>
        <begin position="19"/>
        <end position="58"/>
    </location>
</feature>
<reference evidence="2 3" key="1">
    <citation type="journal article" date="2018" name="New Phytol.">
        <title>Phylogenomics of Endogonaceae and evolution of mycorrhizas within Mucoromycota.</title>
        <authorList>
            <person name="Chang Y."/>
            <person name="Desiro A."/>
            <person name="Na H."/>
            <person name="Sandor L."/>
            <person name="Lipzen A."/>
            <person name="Clum A."/>
            <person name="Barry K."/>
            <person name="Grigoriev I.V."/>
            <person name="Martin F.M."/>
            <person name="Stajich J.E."/>
            <person name="Smith M.E."/>
            <person name="Bonito G."/>
            <person name="Spatafora J.W."/>
        </authorList>
    </citation>
    <scope>NUCLEOTIDE SEQUENCE [LARGE SCALE GENOMIC DNA]</scope>
    <source>
        <strain evidence="2 3">AD002</strain>
    </source>
</reference>